<comment type="caution">
    <text evidence="1">The sequence shown here is derived from an EMBL/GenBank/DDBJ whole genome shotgun (WGS) entry which is preliminary data.</text>
</comment>
<evidence type="ECO:0000313" key="1">
    <source>
        <dbReference type="EMBL" id="EEG28649.1"/>
    </source>
</evidence>
<dbReference type="Proteomes" id="UP000003340">
    <property type="component" value="Unassembled WGS sequence"/>
</dbReference>
<organism evidence="1 2">
    <name type="scientific">[Clostridium] methylpentosum DSM 5476</name>
    <dbReference type="NCBI Taxonomy" id="537013"/>
    <lineage>
        <taxon>Bacteria</taxon>
        <taxon>Bacillati</taxon>
        <taxon>Bacillota</taxon>
        <taxon>Clostridia</taxon>
        <taxon>Eubacteriales</taxon>
        <taxon>Oscillospiraceae</taxon>
        <taxon>Oscillospiraceae incertae sedis</taxon>
    </lineage>
</organism>
<accession>C0EIR2</accession>
<proteinExistence type="predicted"/>
<dbReference type="STRING" id="537013.CLOSTMETH_03757"/>
<reference evidence="1 2" key="1">
    <citation type="submission" date="2009-01" db="EMBL/GenBank/DDBJ databases">
        <authorList>
            <person name="Fulton L."/>
            <person name="Clifton S."/>
            <person name="Fulton B."/>
            <person name="Xu J."/>
            <person name="Minx P."/>
            <person name="Pepin K.H."/>
            <person name="Johnson M."/>
            <person name="Bhonagiri V."/>
            <person name="Nash W.E."/>
            <person name="Mardis E.R."/>
            <person name="Wilson R.K."/>
        </authorList>
    </citation>
    <scope>NUCLEOTIDE SEQUENCE [LARGE SCALE GENOMIC DNA]</scope>
    <source>
        <strain evidence="1 2">DSM 5476</strain>
    </source>
</reference>
<keyword evidence="2" id="KW-1185">Reference proteome</keyword>
<gene>
    <name evidence="1" type="ORF">CLOSTMETH_03757</name>
</gene>
<dbReference type="AlphaFoldDB" id="C0EIR2"/>
<evidence type="ECO:0000313" key="2">
    <source>
        <dbReference type="Proteomes" id="UP000003340"/>
    </source>
</evidence>
<name>C0EIR2_9FIRM</name>
<protein>
    <submittedName>
        <fullName evidence="1">Uncharacterized protein</fullName>
    </submittedName>
</protein>
<dbReference type="HOGENOM" id="CLU_3078451_0_0_9"/>
<dbReference type="EMBL" id="ACEC01000129">
    <property type="protein sequence ID" value="EEG28649.1"/>
    <property type="molecule type" value="Genomic_DNA"/>
</dbReference>
<reference evidence="1 2" key="2">
    <citation type="submission" date="2009-02" db="EMBL/GenBank/DDBJ databases">
        <title>Draft genome sequence of Clostridium methylpentosum (DSM 5476).</title>
        <authorList>
            <person name="Sudarsanam P."/>
            <person name="Ley R."/>
            <person name="Guruge J."/>
            <person name="Turnbaugh P.J."/>
            <person name="Mahowald M."/>
            <person name="Liep D."/>
            <person name="Gordon J."/>
        </authorList>
    </citation>
    <scope>NUCLEOTIDE SEQUENCE [LARGE SCALE GENOMIC DNA]</scope>
    <source>
        <strain evidence="1 2">DSM 5476</strain>
    </source>
</reference>
<sequence length="52" mass="5724">MSIIAAGQRDSDRTDCTKQGFVKSAFLPDNFLHAVIEKSQGRTAVLRVRSSD</sequence>